<gene>
    <name evidence="2" type="ORF">AT268_32245</name>
</gene>
<evidence type="ECO:0000313" key="2">
    <source>
        <dbReference type="EMBL" id="KXY51171.1"/>
    </source>
</evidence>
<dbReference type="Proteomes" id="UP000075476">
    <property type="component" value="Unassembled WGS sequence"/>
</dbReference>
<accession>A0A9X0SQ18</accession>
<evidence type="ECO:0000313" key="3">
    <source>
        <dbReference type="Proteomes" id="UP000075476"/>
    </source>
</evidence>
<dbReference type="EMBL" id="LOMO01000001">
    <property type="protein sequence ID" value="KXY51171.1"/>
    <property type="molecule type" value="Genomic_DNA"/>
</dbReference>
<protein>
    <submittedName>
        <fullName evidence="2">Uncharacterized protein</fullName>
    </submittedName>
</protein>
<keyword evidence="1" id="KW-1133">Transmembrane helix</keyword>
<comment type="caution">
    <text evidence="2">The sequence shown here is derived from an EMBL/GenBank/DDBJ whole genome shotgun (WGS) entry which is preliminary data.</text>
</comment>
<name>A0A9X0SQ18_BACCE</name>
<dbReference type="RefSeq" id="WP_061662509.1">
    <property type="nucleotide sequence ID" value="NZ_LOMO01000001.1"/>
</dbReference>
<keyword evidence="1" id="KW-0472">Membrane</keyword>
<proteinExistence type="predicted"/>
<organism evidence="2 3">
    <name type="scientific">Bacillus cereus</name>
    <dbReference type="NCBI Taxonomy" id="1396"/>
    <lineage>
        <taxon>Bacteria</taxon>
        <taxon>Bacillati</taxon>
        <taxon>Bacillota</taxon>
        <taxon>Bacilli</taxon>
        <taxon>Bacillales</taxon>
        <taxon>Bacillaceae</taxon>
        <taxon>Bacillus</taxon>
        <taxon>Bacillus cereus group</taxon>
    </lineage>
</organism>
<sequence>MYGKEFICSVMGFCFGLIGFVLNPNILSGFVFVTSLVAMIYIYKSKRTKEAIIADSVVKARIYEKFYAPIYAPEGKTVLFEKSLENTYRIFTKKGEYVLIIHSSTQGIGYEYKKVSDVNYFKEIA</sequence>
<evidence type="ECO:0000256" key="1">
    <source>
        <dbReference type="SAM" id="Phobius"/>
    </source>
</evidence>
<keyword evidence="1" id="KW-0812">Transmembrane</keyword>
<dbReference type="AlphaFoldDB" id="A0A9X0SQ18"/>
<feature type="transmembrane region" description="Helical" evidence="1">
    <location>
        <begin position="26"/>
        <end position="43"/>
    </location>
</feature>
<reference evidence="2 3" key="1">
    <citation type="submission" date="2015-12" db="EMBL/GenBank/DDBJ databases">
        <title>Bacillus cereus Group isolate.</title>
        <authorList>
            <person name="Kovac J."/>
        </authorList>
    </citation>
    <scope>NUCLEOTIDE SEQUENCE [LARGE SCALE GENOMIC DNA]</scope>
    <source>
        <strain evidence="2 3">FSL K6-0073</strain>
    </source>
</reference>